<dbReference type="PANTHER" id="PTHR35895">
    <property type="entry name" value="CHROMOSOME 16, WHOLE GENOME SHOTGUN SEQUENCE"/>
    <property type="match status" value="1"/>
</dbReference>
<keyword evidence="3" id="KW-1185">Reference proteome</keyword>
<dbReference type="EMBL" id="DF836523">
    <property type="protein sequence ID" value="GAN08963.1"/>
    <property type="molecule type" value="Genomic_DNA"/>
</dbReference>
<protein>
    <submittedName>
        <fullName evidence="2">Uncharacterized protein</fullName>
    </submittedName>
</protein>
<dbReference type="OrthoDB" id="2272063at2759"/>
<proteinExistence type="predicted"/>
<dbReference type="Proteomes" id="UP000053815">
    <property type="component" value="Unassembled WGS sequence"/>
</dbReference>
<dbReference type="Pfam" id="PF12505">
    <property type="entry name" value="DUF3712"/>
    <property type="match status" value="2"/>
</dbReference>
<dbReference type="Gene3D" id="2.60.40.1820">
    <property type="match status" value="1"/>
</dbReference>
<dbReference type="InterPro" id="IPR022185">
    <property type="entry name" value="DUF3712"/>
</dbReference>
<name>A0A0C9N304_9FUNG</name>
<sequence length="714" mass="74165">MKALKVDLSLSSTITIGQYVNDLAFSQAGVVVAADNSGSNGFKNAVTVKSFDLPANDPAGGITLTADTVINNPSQVGFNLGGAAFETYFTGVDLGPLASDGAAFFAPLSSSNMKMKGRLVPQDTKEGIVAITTVFGHYLAGMSSNLTIKGVSGSGSNGPVSWLTTAFKTINIENVVLPGPATIPELIPSIEMKDLKLDFTKDQWAPPTSSSRVEAQLKNPFGFPLSVAQLDMKVEATYQGASVATLDIPTSPASTSNTGLITTGFNDIPFKVVNHELFAGFNALLTLTPSVTFGLKGSSNAIANTAVGTLSLPGVPFNVDTHLAGFNSFGNVATIKSLKVTGATLGYIIVDLVVTLNNPSNITIVIGDVNFDVYMNEYNAIVGKAYMLDTTIKPGAQDYNSVMHLAEGATSIEAVGKMLYYYLTGATVPLTIRGSATSTPIVPLQQGLSKLQLATAINGVTTGLIEKLDVVVDINDLAAGLPAKATITIRNPLDTKFALKSITASCTSYLTCNYAGKYQYTNFEIGTVNYEFPTPFEIGPGESKTTGEIPVNIDIAKLDAVMADLGAMKGVYNITQTAAAIVGDQFQTDHMVYSQMNVPYTISIPGFPEQYDPTWAAICDSPPSGGNVPDALSLILNNGTSSAAPNATSTATSTPVSSTASSVVPVSTTTTEAPATETTTEAPKPTTTEAAATTTSNAPAQPSTTEAAAATPTE</sequence>
<organism evidence="2">
    <name type="scientific">Mucor ambiguus</name>
    <dbReference type="NCBI Taxonomy" id="91626"/>
    <lineage>
        <taxon>Eukaryota</taxon>
        <taxon>Fungi</taxon>
        <taxon>Fungi incertae sedis</taxon>
        <taxon>Mucoromycota</taxon>
        <taxon>Mucoromycotina</taxon>
        <taxon>Mucoromycetes</taxon>
        <taxon>Mucorales</taxon>
        <taxon>Mucorineae</taxon>
        <taxon>Mucoraceae</taxon>
        <taxon>Mucor</taxon>
    </lineage>
</organism>
<dbReference type="STRING" id="91626.A0A0C9N304"/>
<reference evidence="2" key="1">
    <citation type="submission" date="2014-09" db="EMBL/GenBank/DDBJ databases">
        <title>Draft genome sequence of an oleaginous Mucoromycotina fungus Mucor ambiguus NBRC6742.</title>
        <authorList>
            <person name="Takeda I."/>
            <person name="Yamane N."/>
            <person name="Morita T."/>
            <person name="Tamano K."/>
            <person name="Machida M."/>
            <person name="Baker S."/>
            <person name="Koike H."/>
        </authorList>
    </citation>
    <scope>NUCLEOTIDE SEQUENCE</scope>
    <source>
        <strain evidence="2">NBRC 6742</strain>
    </source>
</reference>
<dbReference type="AlphaFoldDB" id="A0A0C9N304"/>
<accession>A0A0C9N304</accession>
<dbReference type="PANTHER" id="PTHR35895:SF1">
    <property type="entry name" value="LIPID-BINDING SERUM GLYCOPROTEIN C-TERMINAL DOMAIN-CONTAINING PROTEIN"/>
    <property type="match status" value="1"/>
</dbReference>
<evidence type="ECO:0000313" key="3">
    <source>
        <dbReference type="Proteomes" id="UP000053815"/>
    </source>
</evidence>
<dbReference type="GO" id="GO:0000329">
    <property type="term" value="C:fungal-type vacuole membrane"/>
    <property type="evidence" value="ECO:0007669"/>
    <property type="project" value="InterPro"/>
</dbReference>
<evidence type="ECO:0000256" key="1">
    <source>
        <dbReference type="SAM" id="MobiDB-lite"/>
    </source>
</evidence>
<gene>
    <name evidence="2" type="ORF">MAM1_0234d08483</name>
</gene>
<dbReference type="InterPro" id="IPR046368">
    <property type="entry name" value="Tag1"/>
</dbReference>
<evidence type="ECO:0000313" key="2">
    <source>
        <dbReference type="EMBL" id="GAN08963.1"/>
    </source>
</evidence>
<feature type="region of interest" description="Disordered" evidence="1">
    <location>
        <begin position="643"/>
        <end position="714"/>
    </location>
</feature>